<comment type="caution">
    <text evidence="4">The sequence shown here is derived from an EMBL/GenBank/DDBJ whole genome shotgun (WGS) entry which is preliminary data.</text>
</comment>
<gene>
    <name evidence="4" type="ORF">DU428_12230</name>
</gene>
<reference evidence="4 5" key="1">
    <citation type="submission" date="2018-07" db="EMBL/GenBank/DDBJ databases">
        <title>Oceanihabitans testaceum sp. nov., isolated from marine sediment.</title>
        <authorList>
            <person name="Li C.-M."/>
        </authorList>
    </citation>
    <scope>NUCLEOTIDE SEQUENCE [LARGE SCALE GENOMIC DNA]</scope>
    <source>
        <strain evidence="4 5">S9-10</strain>
    </source>
</reference>
<feature type="domain" description="Secretion system C-terminal sorting" evidence="3">
    <location>
        <begin position="82"/>
        <end position="149"/>
    </location>
</feature>
<dbReference type="Pfam" id="PF18962">
    <property type="entry name" value="Por_Secre_tail"/>
    <property type="match status" value="1"/>
</dbReference>
<evidence type="ECO:0000256" key="1">
    <source>
        <dbReference type="ARBA" id="ARBA00022729"/>
    </source>
</evidence>
<dbReference type="RefSeq" id="WP_113966622.1">
    <property type="nucleotide sequence ID" value="NZ_JAWVXR010000008.1"/>
</dbReference>
<proteinExistence type="predicted"/>
<dbReference type="NCBIfam" id="TIGR04183">
    <property type="entry name" value="Por_Secre_tail"/>
    <property type="match status" value="1"/>
</dbReference>
<name>A0A368P2L2_9FLAO</name>
<keyword evidence="5" id="KW-1185">Reference proteome</keyword>
<evidence type="ECO:0000313" key="5">
    <source>
        <dbReference type="Proteomes" id="UP000252249"/>
    </source>
</evidence>
<dbReference type="OrthoDB" id="1352409at2"/>
<dbReference type="Proteomes" id="UP000252249">
    <property type="component" value="Unassembled WGS sequence"/>
</dbReference>
<dbReference type="InterPro" id="IPR026444">
    <property type="entry name" value="Secre_tail"/>
</dbReference>
<feature type="signal peptide" evidence="2">
    <location>
        <begin position="1"/>
        <end position="19"/>
    </location>
</feature>
<organism evidence="4 5">
    <name type="scientific">Oceanihabitans sediminis</name>
    <dbReference type="NCBI Taxonomy" id="1812012"/>
    <lineage>
        <taxon>Bacteria</taxon>
        <taxon>Pseudomonadati</taxon>
        <taxon>Bacteroidota</taxon>
        <taxon>Flavobacteriia</taxon>
        <taxon>Flavobacteriales</taxon>
        <taxon>Flavobacteriaceae</taxon>
        <taxon>Oceanihabitans</taxon>
    </lineage>
</organism>
<evidence type="ECO:0000259" key="3">
    <source>
        <dbReference type="Pfam" id="PF18962"/>
    </source>
</evidence>
<protein>
    <submittedName>
        <fullName evidence="4">T9SS C-terminal target domain-containing protein</fullName>
    </submittedName>
</protein>
<dbReference type="EMBL" id="QPIG01000005">
    <property type="protein sequence ID" value="RCU56653.1"/>
    <property type="molecule type" value="Genomic_DNA"/>
</dbReference>
<feature type="chain" id="PRO_5016743766" evidence="2">
    <location>
        <begin position="20"/>
        <end position="156"/>
    </location>
</feature>
<sequence length="156" mass="16730">MKKTTLVAMYLLAAASIYSQETIPISGGDASGNGGSSSYTIGQLLYTTHSGGGTLTQGIQQSIELYTLTNPNLTTVNLTAGIYPNPASDYVVLAISDGSLIDLNFVLYDILGRTVAQGQTKQDKTQINMQGLEMGTYVLKINQARRTLKSFKIIKN</sequence>
<keyword evidence="1 2" id="KW-0732">Signal</keyword>
<accession>A0A368P2L2</accession>
<dbReference type="AlphaFoldDB" id="A0A368P2L2"/>
<evidence type="ECO:0000256" key="2">
    <source>
        <dbReference type="SAM" id="SignalP"/>
    </source>
</evidence>
<evidence type="ECO:0000313" key="4">
    <source>
        <dbReference type="EMBL" id="RCU56653.1"/>
    </source>
</evidence>